<reference evidence="2" key="1">
    <citation type="submission" date="2021-02" db="EMBL/GenBank/DDBJ databases">
        <authorList>
            <person name="Dougan E. K."/>
            <person name="Rhodes N."/>
            <person name="Thang M."/>
            <person name="Chan C."/>
        </authorList>
    </citation>
    <scope>NUCLEOTIDE SEQUENCE</scope>
</reference>
<feature type="non-terminal residue" evidence="2">
    <location>
        <position position="1"/>
    </location>
</feature>
<evidence type="ECO:0000256" key="1">
    <source>
        <dbReference type="SAM" id="MobiDB-lite"/>
    </source>
</evidence>
<evidence type="ECO:0000313" key="2">
    <source>
        <dbReference type="EMBL" id="CAE7683717.1"/>
    </source>
</evidence>
<keyword evidence="3" id="KW-1185">Reference proteome</keyword>
<sequence>MKLVPAKISRAIRRALRLSADAMKVAEEKKANATASAEVAKEKAAEAARQQAVAEKTLKELEKGKEQLEKMRADAAKAAENEKEEQKAWKAEEDKLKGFVAECGELDKGIEELQQKMRDLANELMQAKEKKTAKELERNEQEFVVQKAAADAAAAGGIKRAALEAQQKAAAAYEEAQEHCNQQELKAEEAEKERKVAQADADMAQAMHDDAVEEVQNRVASKNMVVELRDGVQAYYDEVTKMTKSMEALIAENEGKEEGKKPHELMREDPNVKNSMIEYNKMVGVFRRLFHEEREFFDLAAESNKEISENAQAAILLQCDPAE</sequence>
<comment type="caution">
    <text evidence="2">The sequence shown here is derived from an EMBL/GenBank/DDBJ whole genome shotgun (WGS) entry which is preliminary data.</text>
</comment>
<feature type="region of interest" description="Disordered" evidence="1">
    <location>
        <begin position="69"/>
        <end position="89"/>
    </location>
</feature>
<dbReference type="OrthoDB" id="428563at2759"/>
<protein>
    <submittedName>
        <fullName evidence="2">Uncharacterized protein</fullName>
    </submittedName>
</protein>
<feature type="region of interest" description="Disordered" evidence="1">
    <location>
        <begin position="175"/>
        <end position="200"/>
    </location>
</feature>
<dbReference type="AlphaFoldDB" id="A0A812WGB2"/>
<accession>A0A812WGB2</accession>
<proteinExistence type="predicted"/>
<evidence type="ECO:0000313" key="3">
    <source>
        <dbReference type="Proteomes" id="UP000649617"/>
    </source>
</evidence>
<dbReference type="EMBL" id="CAJNIZ010044273">
    <property type="protein sequence ID" value="CAE7683717.1"/>
    <property type="molecule type" value="Genomic_DNA"/>
</dbReference>
<organism evidence="2 3">
    <name type="scientific">Symbiodinium pilosum</name>
    <name type="common">Dinoflagellate</name>
    <dbReference type="NCBI Taxonomy" id="2952"/>
    <lineage>
        <taxon>Eukaryota</taxon>
        <taxon>Sar</taxon>
        <taxon>Alveolata</taxon>
        <taxon>Dinophyceae</taxon>
        <taxon>Suessiales</taxon>
        <taxon>Symbiodiniaceae</taxon>
        <taxon>Symbiodinium</taxon>
    </lineage>
</organism>
<name>A0A812WGB2_SYMPI</name>
<gene>
    <name evidence="2" type="ORF">SPIL2461_LOCUS19082</name>
</gene>
<feature type="compositionally biased region" description="Basic and acidic residues" evidence="1">
    <location>
        <begin position="185"/>
        <end position="197"/>
    </location>
</feature>
<dbReference type="Proteomes" id="UP000649617">
    <property type="component" value="Unassembled WGS sequence"/>
</dbReference>